<sequence length="450" mass="50292">MSKPPEPRDSISHRYFRRVFRWFIGFAVLLTMVLVAETLWQGRDKLQTELTVYQRSFERSIAAALWALDWDKLNSIAVGMVEIPAIRGVRILDPGGSSEILRIGALPDPGAEIRGYGLTHRFDLIHEEGFVRERIGVIELHSSFDQVFERSQRQISLILLLGLLKTLVLWWIFLTVGRRLIAKPLTEMVEVLADAEPLRPMRLSDATRKAIDGTELGALQVAYDRLIERVQTAQKALEDVNCSLEERVRERTLELERANDKLEQLAHTDPLTGLPNRRQFIAAAQTLIALSRRSGRPLVLIVCDIDAFKRVNDVHGHTVGDQAICYVADCLRRAVREIDVVARFGGDEFVLLLPDVSAAEALAAAERVRQLVSGSWISCPNGERLRVTLSLGIAEWATGDVRLEDLFLRADERLYRAKAAGRNCTIADDTNAPSTGDPKAVRSAGQPAGH</sequence>
<dbReference type="PROSITE" id="PS50887">
    <property type="entry name" value="GGDEF"/>
    <property type="match status" value="1"/>
</dbReference>
<evidence type="ECO:0000256" key="1">
    <source>
        <dbReference type="ARBA" id="ARBA00012528"/>
    </source>
</evidence>
<feature type="coiled-coil region" evidence="3">
    <location>
        <begin position="223"/>
        <end position="268"/>
    </location>
</feature>
<evidence type="ECO:0000256" key="4">
    <source>
        <dbReference type="SAM" id="MobiDB-lite"/>
    </source>
</evidence>
<name>A0A972F8B3_9RHOO</name>
<keyword evidence="5" id="KW-1133">Transmembrane helix</keyword>
<keyword evidence="5" id="KW-0472">Membrane</keyword>
<proteinExistence type="predicted"/>
<dbReference type="SMART" id="SM00267">
    <property type="entry name" value="GGDEF"/>
    <property type="match status" value="1"/>
</dbReference>
<dbReference type="CDD" id="cd01949">
    <property type="entry name" value="GGDEF"/>
    <property type="match status" value="1"/>
</dbReference>
<dbReference type="NCBIfam" id="TIGR00254">
    <property type="entry name" value="GGDEF"/>
    <property type="match status" value="1"/>
</dbReference>
<gene>
    <name evidence="7" type="ORF">GPA21_13055</name>
</gene>
<dbReference type="Proteomes" id="UP000599523">
    <property type="component" value="Unassembled WGS sequence"/>
</dbReference>
<evidence type="ECO:0000313" key="8">
    <source>
        <dbReference type="Proteomes" id="UP000599523"/>
    </source>
</evidence>
<dbReference type="InterPro" id="IPR043128">
    <property type="entry name" value="Rev_trsase/Diguanyl_cyclase"/>
</dbReference>
<dbReference type="PANTHER" id="PTHR45138:SF9">
    <property type="entry name" value="DIGUANYLATE CYCLASE DGCM-RELATED"/>
    <property type="match status" value="1"/>
</dbReference>
<accession>A0A972F8B3</accession>
<dbReference type="PANTHER" id="PTHR45138">
    <property type="entry name" value="REGULATORY COMPONENTS OF SENSORY TRANSDUCTION SYSTEM"/>
    <property type="match status" value="1"/>
</dbReference>
<dbReference type="InterPro" id="IPR050469">
    <property type="entry name" value="Diguanylate_Cyclase"/>
</dbReference>
<protein>
    <recommendedName>
        <fullName evidence="1">diguanylate cyclase</fullName>
        <ecNumber evidence="1">2.7.7.65</ecNumber>
    </recommendedName>
</protein>
<feature type="transmembrane region" description="Helical" evidence="5">
    <location>
        <begin position="155"/>
        <end position="174"/>
    </location>
</feature>
<dbReference type="AlphaFoldDB" id="A0A972F8B3"/>
<feature type="transmembrane region" description="Helical" evidence="5">
    <location>
        <begin position="20"/>
        <end position="40"/>
    </location>
</feature>
<dbReference type="GO" id="GO:0052621">
    <property type="term" value="F:diguanylate cyclase activity"/>
    <property type="evidence" value="ECO:0007669"/>
    <property type="project" value="UniProtKB-EC"/>
</dbReference>
<dbReference type="InterPro" id="IPR029787">
    <property type="entry name" value="Nucleotide_cyclase"/>
</dbReference>
<keyword evidence="3" id="KW-0175">Coiled coil</keyword>
<dbReference type="EMBL" id="WTVM01000080">
    <property type="protein sequence ID" value="NMG03889.1"/>
    <property type="molecule type" value="Genomic_DNA"/>
</dbReference>
<feature type="region of interest" description="Disordered" evidence="4">
    <location>
        <begin position="426"/>
        <end position="450"/>
    </location>
</feature>
<dbReference type="Gene3D" id="3.30.70.270">
    <property type="match status" value="1"/>
</dbReference>
<evidence type="ECO:0000256" key="2">
    <source>
        <dbReference type="ARBA" id="ARBA00034247"/>
    </source>
</evidence>
<evidence type="ECO:0000259" key="6">
    <source>
        <dbReference type="PROSITE" id="PS50887"/>
    </source>
</evidence>
<dbReference type="Pfam" id="PF00990">
    <property type="entry name" value="GGDEF"/>
    <property type="match status" value="1"/>
</dbReference>
<dbReference type="SUPFAM" id="SSF55073">
    <property type="entry name" value="Nucleotide cyclase"/>
    <property type="match status" value="1"/>
</dbReference>
<reference evidence="7" key="1">
    <citation type="submission" date="2019-12" db="EMBL/GenBank/DDBJ databases">
        <title>Comparative genomics gives insights into the taxonomy of the Azoarcus-Aromatoleum group and reveals separate origins of nif in the plant-associated Azoarcus and non-plant-associated Aromatoleum sub-groups.</title>
        <authorList>
            <person name="Lafos M."/>
            <person name="Maluk M."/>
            <person name="Batista M."/>
            <person name="Junghare M."/>
            <person name="Carmona M."/>
            <person name="Faoro H."/>
            <person name="Cruz L.M."/>
            <person name="Battistoni F."/>
            <person name="De Souza E."/>
            <person name="Pedrosa F."/>
            <person name="Chen W.-M."/>
            <person name="Poole P.S."/>
            <person name="Dixon R.A."/>
            <person name="James E.K."/>
        </authorList>
    </citation>
    <scope>NUCLEOTIDE SEQUENCE</scope>
    <source>
        <strain evidence="7">NSC3</strain>
    </source>
</reference>
<feature type="domain" description="GGDEF" evidence="6">
    <location>
        <begin position="296"/>
        <end position="430"/>
    </location>
</feature>
<evidence type="ECO:0000313" key="7">
    <source>
        <dbReference type="EMBL" id="NMG03889.1"/>
    </source>
</evidence>
<dbReference type="RefSeq" id="WP_168988587.1">
    <property type="nucleotide sequence ID" value="NZ_CAWPHM010000309.1"/>
</dbReference>
<evidence type="ECO:0000256" key="3">
    <source>
        <dbReference type="SAM" id="Coils"/>
    </source>
</evidence>
<keyword evidence="5" id="KW-0812">Transmembrane</keyword>
<dbReference type="InterPro" id="IPR000160">
    <property type="entry name" value="GGDEF_dom"/>
</dbReference>
<dbReference type="FunFam" id="3.30.70.270:FF:000001">
    <property type="entry name" value="Diguanylate cyclase domain protein"/>
    <property type="match status" value="1"/>
</dbReference>
<organism evidence="7 8">
    <name type="scientific">Azoarcus taiwanensis</name>
    <dbReference type="NCBI Taxonomy" id="666964"/>
    <lineage>
        <taxon>Bacteria</taxon>
        <taxon>Pseudomonadati</taxon>
        <taxon>Pseudomonadota</taxon>
        <taxon>Betaproteobacteria</taxon>
        <taxon>Rhodocyclales</taxon>
        <taxon>Zoogloeaceae</taxon>
        <taxon>Azoarcus</taxon>
    </lineage>
</organism>
<keyword evidence="8" id="KW-1185">Reference proteome</keyword>
<comment type="catalytic activity">
    <reaction evidence="2">
        <text>2 GTP = 3',3'-c-di-GMP + 2 diphosphate</text>
        <dbReference type="Rhea" id="RHEA:24898"/>
        <dbReference type="ChEBI" id="CHEBI:33019"/>
        <dbReference type="ChEBI" id="CHEBI:37565"/>
        <dbReference type="ChEBI" id="CHEBI:58805"/>
        <dbReference type="EC" id="2.7.7.65"/>
    </reaction>
</comment>
<evidence type="ECO:0000256" key="5">
    <source>
        <dbReference type="SAM" id="Phobius"/>
    </source>
</evidence>
<comment type="caution">
    <text evidence="7">The sequence shown here is derived from an EMBL/GenBank/DDBJ whole genome shotgun (WGS) entry which is preliminary data.</text>
</comment>
<dbReference type="EC" id="2.7.7.65" evidence="1"/>